<evidence type="ECO:0000313" key="3">
    <source>
        <dbReference type="EMBL" id="MCL7715153.1"/>
    </source>
</evidence>
<feature type="transmembrane region" description="Helical" evidence="2">
    <location>
        <begin position="37"/>
        <end position="56"/>
    </location>
</feature>
<organism evidence="3 4">
    <name type="scientific">Stenotrophomonas mori</name>
    <dbReference type="NCBI Taxonomy" id="2871096"/>
    <lineage>
        <taxon>Bacteria</taxon>
        <taxon>Pseudomonadati</taxon>
        <taxon>Pseudomonadota</taxon>
        <taxon>Gammaproteobacteria</taxon>
        <taxon>Lysobacterales</taxon>
        <taxon>Lysobacteraceae</taxon>
        <taxon>Stenotrophomonas</taxon>
    </lineage>
</organism>
<gene>
    <name evidence="3" type="ORF">K5L01_10895</name>
</gene>
<name>A0ABT0SJ77_9GAMM</name>
<dbReference type="InterPro" id="IPR011990">
    <property type="entry name" value="TPR-like_helical_dom_sf"/>
</dbReference>
<evidence type="ECO:0000256" key="2">
    <source>
        <dbReference type="SAM" id="Phobius"/>
    </source>
</evidence>
<dbReference type="SUPFAM" id="SSF48452">
    <property type="entry name" value="TPR-like"/>
    <property type="match status" value="1"/>
</dbReference>
<evidence type="ECO:0000313" key="4">
    <source>
        <dbReference type="Proteomes" id="UP001431235"/>
    </source>
</evidence>
<keyword evidence="2" id="KW-0472">Membrane</keyword>
<dbReference type="RefSeq" id="WP_250064514.1">
    <property type="nucleotide sequence ID" value="NZ_JAIKTS010000003.1"/>
</dbReference>
<comment type="caution">
    <text evidence="3">The sequence shown here is derived from an EMBL/GenBank/DDBJ whole genome shotgun (WGS) entry which is preliminary data.</text>
</comment>
<keyword evidence="2" id="KW-0812">Transmembrane</keyword>
<keyword evidence="2" id="KW-1133">Transmembrane helix</keyword>
<evidence type="ECO:0008006" key="5">
    <source>
        <dbReference type="Google" id="ProtNLM"/>
    </source>
</evidence>
<dbReference type="Gene3D" id="1.25.40.10">
    <property type="entry name" value="Tetratricopeptide repeat domain"/>
    <property type="match status" value="1"/>
</dbReference>
<proteinExistence type="predicted"/>
<protein>
    <recommendedName>
        <fullName evidence="5">Tetratricopeptide repeat protein</fullName>
    </recommendedName>
</protein>
<accession>A0ABT0SJ77</accession>
<feature type="region of interest" description="Disordered" evidence="1">
    <location>
        <begin position="106"/>
        <end position="128"/>
    </location>
</feature>
<sequence length="301" mass="30313">MSLIYDALKEPAGPAAPAPARSPASWWRQRSQRARTGIVLGTAALAVAGALAYATAPRADRAAPVPAAAAAPSVPLPDAPAPAAPALLAPVPEAAPEAAAVMQPSPSADVMPAAPAAPAPLQAEAGPAPAVTMPPPAVASTEAPDTAPPAVAAPAPAQAAAPISIKVERHGGGPAPTAGDDRAVTLAVGEIEAAMAAEDLAGARQSLARLQALLPDESLTLLRMQAWIAHAGNETASAERLYRAIAERVPDDATAGVNIALLDARRGDLEAARRRLTQLSGRHPRSSQIAHALAELDRQPQ</sequence>
<keyword evidence="4" id="KW-1185">Reference proteome</keyword>
<evidence type="ECO:0000256" key="1">
    <source>
        <dbReference type="SAM" id="MobiDB-lite"/>
    </source>
</evidence>
<reference evidence="3 4" key="1">
    <citation type="submission" date="2021-08" db="EMBL/GenBank/DDBJ databases">
        <title>Novel members of of the genus Stenotrophomonas from differernt environment.</title>
        <authorList>
            <person name="Deng Y."/>
        </authorList>
    </citation>
    <scope>NUCLEOTIDE SEQUENCE [LARGE SCALE GENOMIC DNA]</scope>
    <source>
        <strain evidence="3 4">CPCC 101365</strain>
    </source>
</reference>
<dbReference type="Proteomes" id="UP001431235">
    <property type="component" value="Unassembled WGS sequence"/>
</dbReference>
<dbReference type="EMBL" id="JAIKTS010000003">
    <property type="protein sequence ID" value="MCL7715153.1"/>
    <property type="molecule type" value="Genomic_DNA"/>
</dbReference>